<feature type="chain" id="PRO_5003426620" evidence="2">
    <location>
        <begin position="30"/>
        <end position="507"/>
    </location>
</feature>
<comment type="caution">
    <text evidence="3">The sequence shown here is derived from an EMBL/GenBank/DDBJ whole genome shotgun (WGS) entry which is preliminary data.</text>
</comment>
<evidence type="ECO:0000256" key="1">
    <source>
        <dbReference type="SAM" id="MobiDB-lite"/>
    </source>
</evidence>
<dbReference type="AlphaFoldDB" id="G1XR11"/>
<dbReference type="RefSeq" id="XP_011126923.1">
    <property type="nucleotide sequence ID" value="XM_011128621.1"/>
</dbReference>
<feature type="compositionally biased region" description="Polar residues" evidence="1">
    <location>
        <begin position="477"/>
        <end position="486"/>
    </location>
</feature>
<feature type="compositionally biased region" description="Basic residues" evidence="1">
    <location>
        <begin position="496"/>
        <end position="507"/>
    </location>
</feature>
<reference evidence="3 4" key="1">
    <citation type="journal article" date="2011" name="PLoS Pathog.">
        <title>Genomic and proteomic analyses of the fungus Arthrobotrys oligospora provide insights into nematode-trap formation.</title>
        <authorList>
            <person name="Yang J."/>
            <person name="Wang L."/>
            <person name="Ji X."/>
            <person name="Feng Y."/>
            <person name="Li X."/>
            <person name="Zou C."/>
            <person name="Xu J."/>
            <person name="Ren Y."/>
            <person name="Mi Q."/>
            <person name="Wu J."/>
            <person name="Liu S."/>
            <person name="Liu Y."/>
            <person name="Huang X."/>
            <person name="Wang H."/>
            <person name="Niu X."/>
            <person name="Li J."/>
            <person name="Liang L."/>
            <person name="Luo Y."/>
            <person name="Ji K."/>
            <person name="Zhou W."/>
            <person name="Yu Z."/>
            <person name="Li G."/>
            <person name="Liu Y."/>
            <person name="Li L."/>
            <person name="Qiao M."/>
            <person name="Feng L."/>
            <person name="Zhang K.-Q."/>
        </authorList>
    </citation>
    <scope>NUCLEOTIDE SEQUENCE [LARGE SCALE GENOMIC DNA]</scope>
    <source>
        <strain evidence="4">ATCC 24927 / CBS 115.81 / DSM 1491</strain>
    </source>
</reference>
<evidence type="ECO:0000313" key="3">
    <source>
        <dbReference type="EMBL" id="EGX44282.1"/>
    </source>
</evidence>
<evidence type="ECO:0000256" key="2">
    <source>
        <dbReference type="SAM" id="SignalP"/>
    </source>
</evidence>
<dbReference type="EMBL" id="ADOT01000287">
    <property type="protein sequence ID" value="EGX44282.1"/>
    <property type="molecule type" value="Genomic_DNA"/>
</dbReference>
<keyword evidence="2" id="KW-0732">Signal</keyword>
<protein>
    <submittedName>
        <fullName evidence="3">Uncharacterized protein</fullName>
    </submittedName>
</protein>
<dbReference type="OrthoDB" id="5367448at2759"/>
<accession>G1XR11</accession>
<feature type="compositionally biased region" description="Polar residues" evidence="1">
    <location>
        <begin position="168"/>
        <end position="186"/>
    </location>
</feature>
<dbReference type="GeneID" id="22897900"/>
<feature type="compositionally biased region" description="Polar residues" evidence="1">
    <location>
        <begin position="370"/>
        <end position="389"/>
    </location>
</feature>
<proteinExistence type="predicted"/>
<organism evidence="3 4">
    <name type="scientific">Arthrobotrys oligospora (strain ATCC 24927 / CBS 115.81 / DSM 1491)</name>
    <name type="common">Nematode-trapping fungus</name>
    <name type="synonym">Didymozoophaga oligospora</name>
    <dbReference type="NCBI Taxonomy" id="756982"/>
    <lineage>
        <taxon>Eukaryota</taxon>
        <taxon>Fungi</taxon>
        <taxon>Dikarya</taxon>
        <taxon>Ascomycota</taxon>
        <taxon>Pezizomycotina</taxon>
        <taxon>Orbiliomycetes</taxon>
        <taxon>Orbiliales</taxon>
        <taxon>Orbiliaceae</taxon>
        <taxon>Orbilia</taxon>
        <taxon>Orbilia oligospora</taxon>
    </lineage>
</organism>
<feature type="compositionally biased region" description="Polar residues" evidence="1">
    <location>
        <begin position="327"/>
        <end position="348"/>
    </location>
</feature>
<gene>
    <name evidence="3" type="ORF">AOL_s00193g10</name>
</gene>
<dbReference type="InParanoid" id="G1XR11"/>
<feature type="region of interest" description="Disordered" evidence="1">
    <location>
        <begin position="475"/>
        <end position="507"/>
    </location>
</feature>
<dbReference type="HOGENOM" id="CLU_537428_0_0_1"/>
<feature type="signal peptide" evidence="2">
    <location>
        <begin position="1"/>
        <end position="29"/>
    </location>
</feature>
<dbReference type="Proteomes" id="UP000008784">
    <property type="component" value="Unassembled WGS sequence"/>
</dbReference>
<feature type="region of interest" description="Disordered" evidence="1">
    <location>
        <begin position="327"/>
        <end position="389"/>
    </location>
</feature>
<sequence length="507" mass="54900">MSWPSTANTIATLTWMAVLALFYPIVVVAQSDPKPTLAIGQGSLGYVYLGCYNETLDITNDRAIYGGNVTKSTGMTVQKCLEHETSTVEVKDDAIVLFRDEAALGNAFEASPINVSIPTVQPSPIPPSNLNTLLTPIDPPFSSKFMIEISKREHNHETRIIDQLFTGPYSTAQETPPGASTGSNSRPEIVRAPDANEYRTNLTRATGGGWKSWRLEMKQAGIPTWDSIKPTSDVINTAPAESSTARPRSNSVGWGRPYDTSDLGVQDSAQPVLPKNITSTISNPTPLPVDPTLHPFQRQRQLKAGGAHSSQLDIRNSTGWGRSATQVEGRNFHPSSGTPPLAESSNRIPQEPISFKALPQNDSGGMMVGNTLNPETPPSASSEKLTGNPGNIIETNVLSIQETKQSVKPKLGAASEFRTGPSIPQIHEIITSQQNNTAPVFIYNDSSREGLGQPRENAEASLGARINEKVMGKEVQLEQSQPNPQHGSIAAETAPTKKKWWSLPWRK</sequence>
<feature type="region of interest" description="Disordered" evidence="1">
    <location>
        <begin position="168"/>
        <end position="189"/>
    </location>
</feature>
<evidence type="ECO:0000313" key="4">
    <source>
        <dbReference type="Proteomes" id="UP000008784"/>
    </source>
</evidence>
<keyword evidence="4" id="KW-1185">Reference proteome</keyword>
<name>G1XR11_ARTOA</name>